<dbReference type="PANTHER" id="PTHR32305">
    <property type="match status" value="1"/>
</dbReference>
<protein>
    <recommendedName>
        <fullName evidence="5">RHS repeat-associated protein</fullName>
    </recommendedName>
</protein>
<dbReference type="GO" id="GO:0005975">
    <property type="term" value="P:carbohydrate metabolic process"/>
    <property type="evidence" value="ECO:0007669"/>
    <property type="project" value="UniProtKB-ARBA"/>
</dbReference>
<evidence type="ECO:0000256" key="2">
    <source>
        <dbReference type="SAM" id="SignalP"/>
    </source>
</evidence>
<gene>
    <name evidence="3" type="ORF">P0Y53_10640</name>
</gene>
<feature type="region of interest" description="Disordered" evidence="1">
    <location>
        <begin position="3321"/>
        <end position="3342"/>
    </location>
</feature>
<dbReference type="Proteomes" id="UP001220610">
    <property type="component" value="Chromosome"/>
</dbReference>
<dbReference type="InterPro" id="IPR022385">
    <property type="entry name" value="Rhs_assc_core"/>
</dbReference>
<dbReference type="Gene3D" id="2.180.10.10">
    <property type="entry name" value="RHS repeat-associated core"/>
    <property type="match status" value="1"/>
</dbReference>
<dbReference type="GO" id="GO:0004553">
    <property type="term" value="F:hydrolase activity, hydrolyzing O-glycosyl compounds"/>
    <property type="evidence" value="ECO:0007669"/>
    <property type="project" value="UniProtKB-ARBA"/>
</dbReference>
<dbReference type="EMBL" id="CP119311">
    <property type="protein sequence ID" value="WEK37957.1"/>
    <property type="molecule type" value="Genomic_DNA"/>
</dbReference>
<feature type="region of interest" description="Disordered" evidence="1">
    <location>
        <begin position="3479"/>
        <end position="3499"/>
    </location>
</feature>
<evidence type="ECO:0008006" key="5">
    <source>
        <dbReference type="Google" id="ProtNLM"/>
    </source>
</evidence>
<dbReference type="SUPFAM" id="SSF49899">
    <property type="entry name" value="Concanavalin A-like lectins/glucanases"/>
    <property type="match status" value="1"/>
</dbReference>
<proteinExistence type="predicted"/>
<evidence type="ECO:0000313" key="3">
    <source>
        <dbReference type="EMBL" id="WEK37957.1"/>
    </source>
</evidence>
<feature type="chain" id="PRO_5042605050" description="RHS repeat-associated protein" evidence="2">
    <location>
        <begin position="23"/>
        <end position="3499"/>
    </location>
</feature>
<dbReference type="PANTHER" id="PTHR32305:SF15">
    <property type="entry name" value="PROTEIN RHSA-RELATED"/>
    <property type="match status" value="1"/>
</dbReference>
<feature type="signal peptide" evidence="2">
    <location>
        <begin position="1"/>
        <end position="22"/>
    </location>
</feature>
<accession>A0AAJ6BJ49</accession>
<dbReference type="InterPro" id="IPR013320">
    <property type="entry name" value="ConA-like_dom_sf"/>
</dbReference>
<dbReference type="NCBIfam" id="TIGR03696">
    <property type="entry name" value="Rhs_assc_core"/>
    <property type="match status" value="1"/>
</dbReference>
<reference evidence="3" key="1">
    <citation type="submission" date="2023-03" db="EMBL/GenBank/DDBJ databases">
        <title>Andean soil-derived lignocellulolytic bacterial consortium as a source of novel taxa and putative plastic-active enzymes.</title>
        <authorList>
            <person name="Diaz-Garcia L."/>
            <person name="Chuvochina M."/>
            <person name="Feuerriegel G."/>
            <person name="Bunk B."/>
            <person name="Sproer C."/>
            <person name="Streit W.R."/>
            <person name="Rodriguez L.M."/>
            <person name="Overmann J."/>
            <person name="Jimenez D.J."/>
        </authorList>
    </citation>
    <scope>NUCLEOTIDE SEQUENCE</scope>
    <source>
        <strain evidence="3">MAG 7</strain>
    </source>
</reference>
<organism evidence="3 4">
    <name type="scientific">Candidatus Pseudobacter hemicellulosilyticus</name>
    <dbReference type="NCBI Taxonomy" id="3121375"/>
    <lineage>
        <taxon>Bacteria</taxon>
        <taxon>Pseudomonadati</taxon>
        <taxon>Bacteroidota</taxon>
        <taxon>Chitinophagia</taxon>
        <taxon>Chitinophagales</taxon>
        <taxon>Chitinophagaceae</taxon>
        <taxon>Pseudobacter</taxon>
    </lineage>
</organism>
<keyword evidence="2" id="KW-0732">Signal</keyword>
<name>A0AAJ6BJ49_9BACT</name>
<evidence type="ECO:0000313" key="4">
    <source>
        <dbReference type="Proteomes" id="UP001220610"/>
    </source>
</evidence>
<sequence length="3499" mass="393890">MRKYFQWFAGLLFIFSSLAAQAGIDVPVVKVLDGSLGQLKKDSVVLVEDAKFFNAADTMLIRPYTVRNRISLEINEDLPMALPTSFSVTVRLRITYTNANNTLTSVDRDFSVNYDPNGNYGNKNVWFFDNAYRVEAKVLSIDSGSVNWNVTRVLKVVNQLQSFPRYKWDCSVNAVKAIHRDENIMAGTGLDELPVNWAPSIGADEYDLEWTYVDSAALANGLYGNPANPDRNLIFQDNATRVTITASTYRIPLFYDSRGRLFYRVRAVQWAAGNGQTGGRFEANWSSQYTTDDNFEYMGHEAMLNWQVTTSFAEEGKRKTVMQYFDGSLRGRQTVTKDNTNNRTVVAESMYDYQGRPVIQVLPAPTLKDVISYTRNFNRGIDRNDYDKSLYDTLANPSLYCNLEGVAMDTTSGASRYYSAANDSAASEDPRYRYIPDAEKFPFTEIEYTQDNTGRVSKQSGVGYRFRMGSGHETRYFYSTPDQRELDALFGTEVGDKSHYFKNAVRDANGQYSISYVDMRGRTIATALAGVLPDSAKLDKLSGNVEATRIESLADSASVVIRDLVMENKKSLLVTTDGDHYFSYKLDPQTLQLEGCNTETFCYDCLYDLQITITDDCNNQKLGGAPFDTLIHNFSLAAIDTTCETGNGFELSFVKFLKEGNYEITKKLSVSRAALDHYRDSVFLARNTCRDLESFVKEQRELLAIDQECQPTCASCLVNLGTWEQFWGRYREQIGIADADTASYVTAARTAYEAAEVSCRELCGQQTEYDDIEQLMLSDMTPSSGQYANIEHPDAKYSIFSQTNEIYGYQTVGGYKDEEGNTELVYDDATNSPVPPQQLEKDQFAGKFKSSWAKALLPKHPEYCKLESYRSLRSSLEWDRRFEAIDTYAEAKAKGYLNPTGGTGSPYSYFTGSGTIDQDALFQLIPAAKGAIEPKLLQYRVFEGQTFTIWGGAAIGTACADATNAACVARFSSGIALDTASTVCAADRDMAWRIFRQMYLNVKREYINNWLKSRCANTPAAAQLIAEGFLPHFAEATELIAAKGGDLPTTEAQAQSYLQKNSQAQQEYYSANCQAYVQEWMAKLSECTAYDAAALNEIIPRLLQVCKEGSDIGHPNGSSSVRPASTYQFRSFEEVINDYNVRKGIKARNCNVYGITVPKPYDKQNSFGYKQLRTAPDSCECRTIDLYYQRYRSTGNTYSSFSDFMEKVYQTPVSDSVLNTLRGLCEGTSTCNFTESVLVLPPAFQCNTGDICIDCDQFAELDAEFRVKYPGVIVTSDRAVADSAARSVNLLYEQFMNYRLGFNKTLKEYFDFRKQCSGLAGTEGCDSLAKIVKQFNTNVGRIFRPAMQSNDFQGTPDGFITDSRIFGDGNMRFPDSMRNIGGLGWRYHQMRNAGSNWCMTDGYSIEFRFRYLKDAMGTNLGDAMYFSDPNGVVVIRKGPNSLFLYEMSASGPDGKIFMPVGQVLDTDNNAWVKGWNVIRYTVLPDRSMLYYNGRLVGSGKRTGAKPLGAIIGTTICFRGYNGAVDYYKVMDKDGNVMLYDDFNDPIHRAVPNPERLCTPPTTACQASFTTYFNQQRGTNYTFAKIDSLYYRSCGKALDVCGAADSLKNLVKRFNRTTRPNRVNISLQPQEPYAEDFKLPQIVSDGSMHFPDSLRYFDDSRDTVTHHFELASGAFCTQNGYSVSMRVKTVRNVLNAEDTVFYYRDANGGFVLSRNSTGLYLSGIGEGNAVSDLFAGQVLLSSNVNAMTADWNLLTLTVTGSQMTFYYNGRLIKTVNRTVSTLQNIPGFTNTFRGYQGSVDWVKVYNAEGKEQYFDEFSDHTDRAFVNPAFVCPQPAVSCEQAFTSFFNQQRGTAFNFAKIDTLYRDFFGTPLNVCTDTSLSPDRLRLYEQEYRNKYVSNSDGYVDLAMRTRAGNKTPAEGPKGVFDIHGNLIGVTVDGTVTVINNSYAQIWNSNAANKAVGSLLALPNGFFRLYLNKGQQAPCAGIVGMRYYQVDAYVKDTMRFLETSMGAYIDFGDGTRIAADKSYTNQHTRVARYNLLNWYFENKTVLGDDYFVTPSARISHYYPYSAEPKSYTITVYHPDTISYVGFRDYQTASAPAMLRNLRGYWPQHLLHLEFQGTRDSTMNRTRLIRNFTQINTLQSIRVFPATFSDNTISPVLYNNLGSMANNHALRYLRVDPGYVSIPNYAQAGVVDAVAGKHWYEVFPDFDVNFPDIRHLYFSAWTKRETDIIPFRFGLPKLKYTNISYLTLPAGVIDSFFLQLARAVQIDSGAVAIGVGYTSPAPVAVSADARTYLINTRKFRLWYPGYNQQPYTQPHNDLFAKDTVLPFTSAFAEFFNERAGTNLTHQQIEQLYKQQLGLEPDLCGNIPATQLTLCGSTLAPFPTASLEMVTNCSDSSFFIESKAQTYYSLYQDSLKGHFDSAYRSHCMQAYRFERFTVRHKVSEYHYTLYYYDQAGNLVKTVSPAGVQANYDSLWLDSVDVARNNGGFKVPKHGLHTNYRYNTLNQVVAQHSPDGGLSEFWYDRLGRLSVSQNARQKAASATETGRQYSYTKYDIIGRITEVGQVKNIAGNPVVTDALTRSQGQLNTWFAALNTQREQITETVYDLPYAGFVGAPEPKTVIGQRNLRNRVSYMRYTDGANTSAYNAATFYTYDIHGNVDTLLQDYGCGNCGNAAVYNIMNRNGNQTKKVIYDYDLISGKVNMVQYQKGWNDQYFHRYIYDAENRLTLVETSQDSMQWQKQAQYEYYLHGPLARTVIGEQQVQGLDFAYTLQGWLKGVNSTGATATHDMGGDGRGGRNQYVARDAFGYNLNYFGGDYAAINKTVTPFPNYSAYLNTSYRPLFNGNISSMASTIRRFEAPEFAEGAPLFFNYQYDQLNRLTGMDVYNGFNRDNNSFSGLTAIDAFKERVSYDSNGNIQRYLRNGNGYPVLMDSLTYSYYPGTNRLKRIRDAVPADQYGQDHQWIKDIDNQMDDENYVYDEIGNLVQDKGEKITNVKWNIYGKILEITRQATSGVAVSNIRYQYDAQGNRIGKYSNFLGQENYTWYVRDAQGNVLSTYVANGSAGSLQDHLLKQSEHFIYGSSRLGVQNVDYDVDHGNTGPHTMQYFSSNTYLRGWHKYELSNHLGNVLTVISDRKNGVVDPGNSSLISHYEPVIINATEYYPFGMMMRMTTDNPFTAYKYGFNGKENDFEVKGWGNQIDYGMRIYDPRIGRFLSVDPLKDNFPWNSTYAYAENEPTNFIDLDGLETPGTQAQATPAPVAPVTKVIIDKTTQALAEKAAAEAAKNGGSQIIKNAPKMKPSLGAAGLLRANFLALIWYTFTSPSTPDRSPEELYQPNPAKAPQIRDEDEHKGFDNLMVYNHHFNASSDAPLSDVNKEDDSGKDIYVHYTNRKGIVGVATTKTLYPNKKGKVYLTKSIMSEEEVDQKLFLNQPTHKGKGKYMVVFMVDPDQNSNIRKDTEIEYIHQNGTLKVRKGNLLYIGPNLKKKKSSDKSNTSNQNTRGE</sequence>
<dbReference type="InterPro" id="IPR050708">
    <property type="entry name" value="T6SS_VgrG/RHS"/>
</dbReference>
<evidence type="ECO:0000256" key="1">
    <source>
        <dbReference type="SAM" id="MobiDB-lite"/>
    </source>
</evidence>
<feature type="compositionally biased region" description="Low complexity" evidence="1">
    <location>
        <begin position="3488"/>
        <end position="3499"/>
    </location>
</feature>